<sequence>MIIGRLTGTVAALGADHVLIDVNGVGYVCMAGARLLSKLHAGDDTVLHVETKVSEAAITLYGFGTDEERAWFVRLQDVHGVAGKAAMAILDAITPAELMDAIALGDASVLTRAKGVGKKLAERITGELAGKPPPMGRFGQFETARVAGLASTPVAAATGARSEAISALVNLGYAQADAARAVASAAKDAGDEDVSQLIKAALKELAK</sequence>
<dbReference type="SUPFAM" id="SSF50249">
    <property type="entry name" value="Nucleic acid-binding proteins"/>
    <property type="match status" value="1"/>
</dbReference>
<keyword evidence="10" id="KW-1185">Reference proteome</keyword>
<dbReference type="Gene3D" id="1.10.8.10">
    <property type="entry name" value="DNA helicase RuvA subunit, C-terminal domain"/>
    <property type="match status" value="1"/>
</dbReference>
<dbReference type="Gene3D" id="1.10.150.20">
    <property type="entry name" value="5' to 3' exonuclease, C-terminal subdomain"/>
    <property type="match status" value="1"/>
</dbReference>
<dbReference type="PATRIC" id="fig|1280948.3.peg.2836"/>
<evidence type="ECO:0000256" key="3">
    <source>
        <dbReference type="ARBA" id="ARBA00023125"/>
    </source>
</evidence>
<reference evidence="9 10" key="1">
    <citation type="journal article" date="2014" name="Antonie Van Leeuwenhoek">
        <title>Hyphomonas beringensis sp. nov. and Hyphomonas chukchiensis sp. nov., isolated from surface seawater of the Bering Sea and Chukchi Sea.</title>
        <authorList>
            <person name="Li C."/>
            <person name="Lai Q."/>
            <person name="Li G."/>
            <person name="Dong C."/>
            <person name="Wang J."/>
            <person name="Liao Y."/>
            <person name="Shao Z."/>
        </authorList>
    </citation>
    <scope>NUCLEOTIDE SEQUENCE [LARGE SCALE GENOMIC DNA]</scope>
    <source>
        <strain evidence="9 10">22II1-22F38</strain>
    </source>
</reference>
<feature type="region of interest" description="Domain III" evidence="6">
    <location>
        <begin position="158"/>
        <end position="207"/>
    </location>
</feature>
<feature type="domain" description="DNA helicase Holliday junction RuvA type" evidence="7">
    <location>
        <begin position="3"/>
        <end position="62"/>
    </location>
</feature>
<comment type="caution">
    <text evidence="6">Lacks conserved residue(s) required for the propagation of feature annotation.</text>
</comment>
<dbReference type="GO" id="GO:0009379">
    <property type="term" value="C:Holliday junction helicase complex"/>
    <property type="evidence" value="ECO:0007669"/>
    <property type="project" value="InterPro"/>
</dbReference>
<dbReference type="InterPro" id="IPR000085">
    <property type="entry name" value="RuvA"/>
</dbReference>
<evidence type="ECO:0000256" key="5">
    <source>
        <dbReference type="ARBA" id="ARBA00023204"/>
    </source>
</evidence>
<dbReference type="InterPro" id="IPR012340">
    <property type="entry name" value="NA-bd_OB-fold"/>
</dbReference>
<gene>
    <name evidence="6" type="primary">ruvA</name>
    <name evidence="9" type="ORF">HY36_08575</name>
</gene>
<dbReference type="EMBL" id="AWFH01000056">
    <property type="protein sequence ID" value="KCZ58424.1"/>
    <property type="molecule type" value="Genomic_DNA"/>
</dbReference>
<comment type="caution">
    <text evidence="9">The sequence shown here is derived from an EMBL/GenBank/DDBJ whole genome shotgun (WGS) entry which is preliminary data.</text>
</comment>
<dbReference type="CDD" id="cd14332">
    <property type="entry name" value="UBA_RuvA_C"/>
    <property type="match status" value="1"/>
</dbReference>
<evidence type="ECO:0000256" key="4">
    <source>
        <dbReference type="ARBA" id="ARBA00023172"/>
    </source>
</evidence>
<evidence type="ECO:0000256" key="1">
    <source>
        <dbReference type="ARBA" id="ARBA00022490"/>
    </source>
</evidence>
<proteinExistence type="inferred from homology"/>
<dbReference type="NCBIfam" id="TIGR00084">
    <property type="entry name" value="ruvA"/>
    <property type="match status" value="1"/>
</dbReference>
<dbReference type="InterPro" id="IPR013849">
    <property type="entry name" value="DNA_helicase_Holl-junc_RuvA_I"/>
</dbReference>
<protein>
    <recommendedName>
        <fullName evidence="6">Holliday junction branch migration complex subunit RuvA</fullName>
    </recommendedName>
</protein>
<dbReference type="HAMAP" id="MF_00031">
    <property type="entry name" value="DNA_HJ_migration_RuvA"/>
    <property type="match status" value="1"/>
</dbReference>
<dbReference type="SUPFAM" id="SSF46929">
    <property type="entry name" value="DNA helicase RuvA subunit, C-terminal domain"/>
    <property type="match status" value="1"/>
</dbReference>
<comment type="similarity">
    <text evidence="6">Belongs to the RuvA family.</text>
</comment>
<dbReference type="Gene3D" id="2.40.50.140">
    <property type="entry name" value="Nucleic acid-binding proteins"/>
    <property type="match status" value="1"/>
</dbReference>
<keyword evidence="5 6" id="KW-0234">DNA repair</keyword>
<keyword evidence="1 6" id="KW-0963">Cytoplasm</keyword>
<keyword evidence="2 6" id="KW-0227">DNA damage</keyword>
<dbReference type="Pfam" id="PF14520">
    <property type="entry name" value="HHH_5"/>
    <property type="match status" value="1"/>
</dbReference>
<comment type="subcellular location">
    <subcellularLocation>
        <location evidence="6">Cytoplasm</location>
    </subcellularLocation>
</comment>
<comment type="subunit">
    <text evidence="6">Homotetramer. Forms an RuvA(8)-RuvB(12)-Holliday junction (HJ) complex. HJ DNA is sandwiched between 2 RuvA tetramers; dsDNA enters through RuvA and exits via RuvB. An RuvB hexamer assembles on each DNA strand where it exits the tetramer. Each RuvB hexamer is contacted by two RuvA subunits (via domain III) on 2 adjacent RuvB subunits; this complex drives branch migration. In the full resolvosome a probable DNA-RuvA(4)-RuvB(12)-RuvC(2) complex forms which resolves the HJ.</text>
</comment>
<dbReference type="eggNOG" id="COG0632">
    <property type="taxonomic scope" value="Bacteria"/>
</dbReference>
<dbReference type="Pfam" id="PF01330">
    <property type="entry name" value="RuvA_N"/>
    <property type="match status" value="1"/>
</dbReference>
<dbReference type="GO" id="GO:0009378">
    <property type="term" value="F:four-way junction helicase activity"/>
    <property type="evidence" value="ECO:0007669"/>
    <property type="project" value="InterPro"/>
</dbReference>
<evidence type="ECO:0000256" key="6">
    <source>
        <dbReference type="HAMAP-Rule" id="MF_00031"/>
    </source>
</evidence>
<accession>A0A059DY29</accession>
<feature type="domain" description="Holliday junction DNA helicase RuvA C-terminal" evidence="8">
    <location>
        <begin position="160"/>
        <end position="205"/>
    </location>
</feature>
<evidence type="ECO:0000259" key="7">
    <source>
        <dbReference type="Pfam" id="PF01330"/>
    </source>
</evidence>
<dbReference type="InterPro" id="IPR010994">
    <property type="entry name" value="RuvA_2-like"/>
</dbReference>
<dbReference type="AlphaFoldDB" id="A0A059DY29"/>
<keyword evidence="4 6" id="KW-0233">DNA recombination</keyword>
<comment type="function">
    <text evidence="6">The RuvA-RuvB-RuvC complex processes Holliday junction (HJ) DNA during genetic recombination and DNA repair, while the RuvA-RuvB complex plays an important role in the rescue of blocked DNA replication forks via replication fork reversal (RFR). RuvA specifically binds to HJ cruciform DNA, conferring on it an open structure. The RuvB hexamer acts as an ATP-dependent pump, pulling dsDNA into and through the RuvAB complex. HJ branch migration allows RuvC to scan DNA until it finds its consensus sequence, where it cleaves and resolves the cruciform DNA.</text>
</comment>
<dbReference type="STRING" id="1280948.HY36_08575"/>
<keyword evidence="3 6" id="KW-0238">DNA-binding</keyword>
<dbReference type="InterPro" id="IPR011114">
    <property type="entry name" value="RuvA_C"/>
</dbReference>
<name>A0A059DY29_9PROT</name>
<evidence type="ECO:0000313" key="9">
    <source>
        <dbReference type="EMBL" id="KCZ58424.1"/>
    </source>
</evidence>
<evidence type="ECO:0000313" key="10">
    <source>
        <dbReference type="Proteomes" id="UP000024547"/>
    </source>
</evidence>
<comment type="domain">
    <text evidence="6">Has three domains with a flexible linker between the domains II and III and assumes an 'L' shape. Domain III is highly mobile and contacts RuvB.</text>
</comment>
<organism evidence="9 10">
    <name type="scientific">Hyphomonas atlantica</name>
    <dbReference type="NCBI Taxonomy" id="1280948"/>
    <lineage>
        <taxon>Bacteria</taxon>
        <taxon>Pseudomonadati</taxon>
        <taxon>Pseudomonadota</taxon>
        <taxon>Alphaproteobacteria</taxon>
        <taxon>Hyphomonadales</taxon>
        <taxon>Hyphomonadaceae</taxon>
        <taxon>Hyphomonas</taxon>
    </lineage>
</organism>
<dbReference type="SUPFAM" id="SSF47781">
    <property type="entry name" value="RuvA domain 2-like"/>
    <property type="match status" value="1"/>
</dbReference>
<dbReference type="GO" id="GO:0005524">
    <property type="term" value="F:ATP binding"/>
    <property type="evidence" value="ECO:0007669"/>
    <property type="project" value="InterPro"/>
</dbReference>
<dbReference type="Proteomes" id="UP000024547">
    <property type="component" value="Unassembled WGS sequence"/>
</dbReference>
<dbReference type="GO" id="GO:0006281">
    <property type="term" value="P:DNA repair"/>
    <property type="evidence" value="ECO:0007669"/>
    <property type="project" value="UniProtKB-UniRule"/>
</dbReference>
<evidence type="ECO:0000256" key="2">
    <source>
        <dbReference type="ARBA" id="ARBA00022763"/>
    </source>
</evidence>
<dbReference type="InterPro" id="IPR036267">
    <property type="entry name" value="RuvA_C_sf"/>
</dbReference>
<dbReference type="GO" id="GO:0048476">
    <property type="term" value="C:Holliday junction resolvase complex"/>
    <property type="evidence" value="ECO:0007669"/>
    <property type="project" value="UniProtKB-UniRule"/>
</dbReference>
<dbReference type="GO" id="GO:0005737">
    <property type="term" value="C:cytoplasm"/>
    <property type="evidence" value="ECO:0007669"/>
    <property type="project" value="UniProtKB-SubCell"/>
</dbReference>
<dbReference type="GO" id="GO:0000400">
    <property type="term" value="F:four-way junction DNA binding"/>
    <property type="evidence" value="ECO:0007669"/>
    <property type="project" value="UniProtKB-UniRule"/>
</dbReference>
<evidence type="ECO:0000259" key="8">
    <source>
        <dbReference type="Pfam" id="PF07499"/>
    </source>
</evidence>
<dbReference type="GO" id="GO:0006310">
    <property type="term" value="P:DNA recombination"/>
    <property type="evidence" value="ECO:0007669"/>
    <property type="project" value="UniProtKB-UniRule"/>
</dbReference>
<dbReference type="Pfam" id="PF07499">
    <property type="entry name" value="RuvA_C"/>
    <property type="match status" value="1"/>
</dbReference>